<keyword evidence="2" id="KW-1185">Reference proteome</keyword>
<name>A0AAV4P3V5_CAEEX</name>
<evidence type="ECO:0000313" key="1">
    <source>
        <dbReference type="EMBL" id="GIX91704.1"/>
    </source>
</evidence>
<reference evidence="1 2" key="1">
    <citation type="submission" date="2021-06" db="EMBL/GenBank/DDBJ databases">
        <title>Caerostris extrusa draft genome.</title>
        <authorList>
            <person name="Kono N."/>
            <person name="Arakawa K."/>
        </authorList>
    </citation>
    <scope>NUCLEOTIDE SEQUENCE [LARGE SCALE GENOMIC DNA]</scope>
</reference>
<evidence type="ECO:0000313" key="2">
    <source>
        <dbReference type="Proteomes" id="UP001054945"/>
    </source>
</evidence>
<evidence type="ECO:0008006" key="3">
    <source>
        <dbReference type="Google" id="ProtNLM"/>
    </source>
</evidence>
<accession>A0AAV4P3V5</accession>
<sequence length="98" mass="11194">MRLDTCLGELLLPLGHALLRTLRHRCTYLIYCRCLKVNLGICHHYCFVILVAEERERVLVAVAASWGCRCDSMHFLIVGCRWSPEREGDSVSAGMDDR</sequence>
<dbReference type="EMBL" id="BPLR01021610">
    <property type="protein sequence ID" value="GIX91704.1"/>
    <property type="molecule type" value="Genomic_DNA"/>
</dbReference>
<dbReference type="AlphaFoldDB" id="A0AAV4P3V5"/>
<comment type="caution">
    <text evidence="1">The sequence shown here is derived from an EMBL/GenBank/DDBJ whole genome shotgun (WGS) entry which is preliminary data.</text>
</comment>
<organism evidence="1 2">
    <name type="scientific">Caerostris extrusa</name>
    <name type="common">Bark spider</name>
    <name type="synonym">Caerostris bankana</name>
    <dbReference type="NCBI Taxonomy" id="172846"/>
    <lineage>
        <taxon>Eukaryota</taxon>
        <taxon>Metazoa</taxon>
        <taxon>Ecdysozoa</taxon>
        <taxon>Arthropoda</taxon>
        <taxon>Chelicerata</taxon>
        <taxon>Arachnida</taxon>
        <taxon>Araneae</taxon>
        <taxon>Araneomorphae</taxon>
        <taxon>Entelegynae</taxon>
        <taxon>Araneoidea</taxon>
        <taxon>Araneidae</taxon>
        <taxon>Caerostris</taxon>
    </lineage>
</organism>
<protein>
    <recommendedName>
        <fullName evidence="3">Secreted protein</fullName>
    </recommendedName>
</protein>
<dbReference type="Proteomes" id="UP001054945">
    <property type="component" value="Unassembled WGS sequence"/>
</dbReference>
<proteinExistence type="predicted"/>
<gene>
    <name evidence="1" type="ORF">CEXT_757781</name>
</gene>